<organism evidence="2 3">
    <name type="scientific">Peribacillus butanolivorans</name>
    <dbReference type="NCBI Taxonomy" id="421767"/>
    <lineage>
        <taxon>Bacteria</taxon>
        <taxon>Bacillati</taxon>
        <taxon>Bacillota</taxon>
        <taxon>Bacilli</taxon>
        <taxon>Bacillales</taxon>
        <taxon>Bacillaceae</taxon>
        <taxon>Peribacillus</taxon>
    </lineage>
</organism>
<evidence type="ECO:0000313" key="2">
    <source>
        <dbReference type="EMBL" id="AXN38335.1"/>
    </source>
</evidence>
<feature type="transmembrane region" description="Helical" evidence="1">
    <location>
        <begin position="103"/>
        <end position="127"/>
    </location>
</feature>
<protein>
    <recommendedName>
        <fullName evidence="4">DUF5391 family protein</fullName>
    </recommendedName>
</protein>
<evidence type="ECO:0000256" key="1">
    <source>
        <dbReference type="SAM" id="Phobius"/>
    </source>
</evidence>
<evidence type="ECO:0008006" key="4">
    <source>
        <dbReference type="Google" id="ProtNLM"/>
    </source>
</evidence>
<reference evidence="2 3" key="1">
    <citation type="submission" date="2018-07" db="EMBL/GenBank/DDBJ databases">
        <title>The molecular basis for the intramolecular migration of carboxyl group in the catabolism of para-hydroxybenzoate via gentisate.</title>
        <authorList>
            <person name="Zhao H."/>
            <person name="Xu Y."/>
            <person name="Lin S."/>
            <person name="Spain J.C."/>
            <person name="Zhou N.-Y."/>
        </authorList>
    </citation>
    <scope>NUCLEOTIDE SEQUENCE [LARGE SCALE GENOMIC DNA]</scope>
    <source>
        <strain evidence="2 3">PHB-7a</strain>
    </source>
</reference>
<gene>
    <name evidence="2" type="ORF">DTO10_07745</name>
</gene>
<feature type="transmembrane region" description="Helical" evidence="1">
    <location>
        <begin position="44"/>
        <end position="66"/>
    </location>
</feature>
<dbReference type="Pfam" id="PF17369">
    <property type="entry name" value="DUF5391"/>
    <property type="match status" value="1"/>
</dbReference>
<keyword evidence="1" id="KW-0812">Transmembrane</keyword>
<dbReference type="Proteomes" id="UP000260457">
    <property type="component" value="Chromosome"/>
</dbReference>
<keyword evidence="1" id="KW-0472">Membrane</keyword>
<accession>A0ABM6XIV2</accession>
<name>A0ABM6XIV2_9BACI</name>
<keyword evidence="3" id="KW-1185">Reference proteome</keyword>
<evidence type="ECO:0000313" key="3">
    <source>
        <dbReference type="Proteomes" id="UP000260457"/>
    </source>
</evidence>
<feature type="transmembrane region" description="Helical" evidence="1">
    <location>
        <begin position="73"/>
        <end position="97"/>
    </location>
</feature>
<dbReference type="InterPro" id="IPR020204">
    <property type="entry name" value="Uncharacterised_YxaJ"/>
</dbReference>
<dbReference type="EMBL" id="CP030926">
    <property type="protein sequence ID" value="AXN38335.1"/>
    <property type="molecule type" value="Genomic_DNA"/>
</dbReference>
<keyword evidence="1" id="KW-1133">Transmembrane helix</keyword>
<sequence>MMRKRKGIIFMTLLSAVLFCALLITISRSPLADIGPNANQFGSSGMWISIGMVLVFYLLPLIIYWLGIDIMRFVLALFCGGGLLINSSIIVAVLVIAKFKDISAIYIASITGLCLAAIIVNILWFFIAFRSPSAKDNPNQTVLP</sequence>
<proteinExistence type="predicted"/>